<dbReference type="Proteomes" id="UP000232062">
    <property type="component" value="Unassembled WGS sequence"/>
</dbReference>
<dbReference type="STRING" id="1076549.HA45_05350"/>
<evidence type="ECO:0000313" key="1">
    <source>
        <dbReference type="EMBL" id="PJZ02933.1"/>
    </source>
</evidence>
<dbReference type="PANTHER" id="PTHR30024">
    <property type="entry name" value="ALIPHATIC SULFONATES-BINDING PROTEIN-RELATED"/>
    <property type="match status" value="1"/>
</dbReference>
<dbReference type="EMBL" id="PIQI01000029">
    <property type="protein sequence ID" value="PJZ02933.1"/>
    <property type="molecule type" value="Genomic_DNA"/>
</dbReference>
<dbReference type="AlphaFoldDB" id="A0A2M9W5W3"/>
<reference evidence="1 2" key="1">
    <citation type="submission" date="2017-11" db="EMBL/GenBank/DDBJ databases">
        <title>The genome sequence of Pantoea rodasii DSM 26611.</title>
        <authorList>
            <person name="Gao J."/>
            <person name="Mao X."/>
            <person name="Sun J."/>
        </authorList>
    </citation>
    <scope>NUCLEOTIDE SEQUENCE [LARGE SCALE GENOMIC DNA]</scope>
    <source>
        <strain evidence="1 2">DSM 26611</strain>
    </source>
</reference>
<dbReference type="OrthoDB" id="6522570at2"/>
<dbReference type="SUPFAM" id="SSF53850">
    <property type="entry name" value="Periplasmic binding protein-like II"/>
    <property type="match status" value="1"/>
</dbReference>
<protein>
    <submittedName>
        <fullName evidence="1">Aliphatic sulfonate ABC transporter substrate-binding protein</fullName>
    </submittedName>
</protein>
<dbReference type="RefSeq" id="WP_100703893.1">
    <property type="nucleotide sequence ID" value="NZ_MLFP01000003.1"/>
</dbReference>
<dbReference type="Pfam" id="PF13379">
    <property type="entry name" value="NMT1_2"/>
    <property type="match status" value="1"/>
</dbReference>
<dbReference type="Gene3D" id="3.40.190.10">
    <property type="entry name" value="Periplasmic binding protein-like II"/>
    <property type="match status" value="2"/>
</dbReference>
<accession>A0A2M9W5W3</accession>
<proteinExistence type="predicted"/>
<organism evidence="1 2">
    <name type="scientific">Pantoea rodasii</name>
    <dbReference type="NCBI Taxonomy" id="1076549"/>
    <lineage>
        <taxon>Bacteria</taxon>
        <taxon>Pseudomonadati</taxon>
        <taxon>Pseudomonadota</taxon>
        <taxon>Gammaproteobacteria</taxon>
        <taxon>Enterobacterales</taxon>
        <taxon>Erwiniaceae</taxon>
        <taxon>Pantoea</taxon>
    </lineage>
</organism>
<dbReference type="PANTHER" id="PTHR30024:SF42">
    <property type="entry name" value="ALIPHATIC SULFONATES-BINDING PROTEIN-RELATED"/>
    <property type="match status" value="1"/>
</dbReference>
<sequence>MQIRIGSHPSNLSLFILRHRGVLERAAAQQNWSVNWIDYTQGARSGDWLASNALDVVGTGSTPPINAQAEGLGVGYLASSPSRDASCALLAHQSRELRTLKGARLSAMIGSFTDHFLAKLLRKQQLRRRDVQLVDIQGEAALHALISGEIDGWLAIDPWLTRAKQNPEIVTVARVGDEIINRSLFWTRAAWSEGHPQAAAWVVEQLQLNDAWIASHITQAAQLLSAHLTSSITHQEWEKTLRARPWGITPANPGLIAEQQQQADDLFAVGFIPAAVNLSHRRTA</sequence>
<gene>
    <name evidence="1" type="ORF">PRCB_22925</name>
</gene>
<name>A0A2M9W5W3_9GAMM</name>
<keyword evidence="2" id="KW-1185">Reference proteome</keyword>
<comment type="caution">
    <text evidence="1">The sequence shown here is derived from an EMBL/GenBank/DDBJ whole genome shotgun (WGS) entry which is preliminary data.</text>
</comment>
<evidence type="ECO:0000313" key="2">
    <source>
        <dbReference type="Proteomes" id="UP000232062"/>
    </source>
</evidence>